<feature type="transmembrane region" description="Helical" evidence="7">
    <location>
        <begin position="199"/>
        <end position="219"/>
    </location>
</feature>
<evidence type="ECO:0000256" key="6">
    <source>
        <dbReference type="SAM" id="MobiDB-lite"/>
    </source>
</evidence>
<dbReference type="Proteomes" id="UP000198706">
    <property type="component" value="Unassembled WGS sequence"/>
</dbReference>
<evidence type="ECO:0000313" key="8">
    <source>
        <dbReference type="EMBL" id="SDK05055.1"/>
    </source>
</evidence>
<keyword evidence="4 7" id="KW-1133">Transmembrane helix</keyword>
<feature type="transmembrane region" description="Helical" evidence="7">
    <location>
        <begin position="66"/>
        <end position="89"/>
    </location>
</feature>
<feature type="transmembrane region" description="Helical" evidence="7">
    <location>
        <begin position="240"/>
        <end position="262"/>
    </location>
</feature>
<accession>A0A1G8YSJ6</accession>
<dbReference type="PANTHER" id="PTHR30250">
    <property type="entry name" value="PST FAMILY PREDICTED COLANIC ACID TRANSPORTER"/>
    <property type="match status" value="1"/>
</dbReference>
<feature type="transmembrane region" description="Helical" evidence="7">
    <location>
        <begin position="358"/>
        <end position="378"/>
    </location>
</feature>
<dbReference type="GO" id="GO:0005886">
    <property type="term" value="C:plasma membrane"/>
    <property type="evidence" value="ECO:0007669"/>
    <property type="project" value="UniProtKB-SubCell"/>
</dbReference>
<feature type="transmembrane region" description="Helical" evidence="7">
    <location>
        <begin position="411"/>
        <end position="427"/>
    </location>
</feature>
<evidence type="ECO:0000256" key="1">
    <source>
        <dbReference type="ARBA" id="ARBA00004651"/>
    </source>
</evidence>
<protein>
    <submittedName>
        <fullName evidence="8">Membrane protein involved in the export of O-antigen and teichoic acid</fullName>
    </submittedName>
</protein>
<feature type="transmembrane region" description="Helical" evidence="7">
    <location>
        <begin position="319"/>
        <end position="338"/>
    </location>
</feature>
<sequence>MLAIGNGRQRLYPDHSDEQNRKHTQEPMPVRTLTRLFNLVLRGATLASKFLLIFFLARFLEPAELGLYGLLAATIGYALYLLGLDFYTYTTRELLKRDREEWGELLKDQGALTLVLYVLFVPLLSLVFATGTLPWPVAGWFFGLIVLEHLNQELMRLLIAISRPVLANVVLFLRQGAWAVIATALMFFEPETRNLETVLLAWTLGGLAALLLAAGRLCQLRIGGWRKRVDWSWIRQGVKVAVPMLVATLAIRGVFTLDRYWLEALSGLEVLGAYVLFMGIGNAMMSFLDAGVFAFLYPGLISAFQKGDADAFRQGVKRFFIQTTVFSLCFALVALVLIDPLLSWLDKPLYREQQGMFPWILLAIFLYALGMIPHYALYAQGRDRPLIHSHIASLVVFIPATWLFSIHWPHLAVPLGLSVAFFLILVWKTTAYFRLTPVQYRHCCPETQAST</sequence>
<dbReference type="EMBL" id="FNFD01000004">
    <property type="protein sequence ID" value="SDK05055.1"/>
    <property type="molecule type" value="Genomic_DNA"/>
</dbReference>
<feature type="transmembrane region" description="Helical" evidence="7">
    <location>
        <begin position="135"/>
        <end position="154"/>
    </location>
</feature>
<feature type="transmembrane region" description="Helical" evidence="7">
    <location>
        <begin position="110"/>
        <end position="129"/>
    </location>
</feature>
<dbReference type="STRING" id="137658.SAMN05216186_10478"/>
<proteinExistence type="predicted"/>
<evidence type="ECO:0000313" key="9">
    <source>
        <dbReference type="Proteomes" id="UP000198706"/>
    </source>
</evidence>
<feature type="region of interest" description="Disordered" evidence="6">
    <location>
        <begin position="1"/>
        <end position="25"/>
    </location>
</feature>
<dbReference type="InterPro" id="IPR002797">
    <property type="entry name" value="Polysacc_synth"/>
</dbReference>
<evidence type="ECO:0000256" key="4">
    <source>
        <dbReference type="ARBA" id="ARBA00022989"/>
    </source>
</evidence>
<dbReference type="Pfam" id="PF01943">
    <property type="entry name" value="Polysacc_synt"/>
    <property type="match status" value="1"/>
</dbReference>
<dbReference type="InterPro" id="IPR050833">
    <property type="entry name" value="Poly_Biosynth_Transport"/>
</dbReference>
<dbReference type="PANTHER" id="PTHR30250:SF11">
    <property type="entry name" value="O-ANTIGEN TRANSPORTER-RELATED"/>
    <property type="match status" value="1"/>
</dbReference>
<feature type="transmembrane region" description="Helical" evidence="7">
    <location>
        <begin position="166"/>
        <end position="187"/>
    </location>
</feature>
<keyword evidence="9" id="KW-1185">Reference proteome</keyword>
<comment type="subcellular location">
    <subcellularLocation>
        <location evidence="1">Cell membrane</location>
        <topology evidence="1">Multi-pass membrane protein</topology>
    </subcellularLocation>
</comment>
<evidence type="ECO:0000256" key="5">
    <source>
        <dbReference type="ARBA" id="ARBA00023136"/>
    </source>
</evidence>
<keyword evidence="5 7" id="KW-0472">Membrane</keyword>
<evidence type="ECO:0000256" key="3">
    <source>
        <dbReference type="ARBA" id="ARBA00022692"/>
    </source>
</evidence>
<gene>
    <name evidence="8" type="ORF">SAMN05216186_10478</name>
</gene>
<dbReference type="RefSeq" id="WP_244505953.1">
    <property type="nucleotide sequence ID" value="NZ_FNFD01000004.1"/>
</dbReference>
<keyword evidence="2" id="KW-1003">Cell membrane</keyword>
<feature type="compositionally biased region" description="Basic and acidic residues" evidence="6">
    <location>
        <begin position="11"/>
        <end position="25"/>
    </location>
</feature>
<keyword evidence="3 7" id="KW-0812">Transmembrane</keyword>
<organism evidence="8 9">
    <name type="scientific">Pseudomonas indica</name>
    <dbReference type="NCBI Taxonomy" id="137658"/>
    <lineage>
        <taxon>Bacteria</taxon>
        <taxon>Pseudomonadati</taxon>
        <taxon>Pseudomonadota</taxon>
        <taxon>Gammaproteobacteria</taxon>
        <taxon>Pseudomonadales</taxon>
        <taxon>Pseudomonadaceae</taxon>
        <taxon>Pseudomonas</taxon>
    </lineage>
</organism>
<evidence type="ECO:0000256" key="2">
    <source>
        <dbReference type="ARBA" id="ARBA00022475"/>
    </source>
</evidence>
<reference evidence="8 9" key="1">
    <citation type="submission" date="2016-10" db="EMBL/GenBank/DDBJ databases">
        <authorList>
            <person name="de Groot N.N."/>
        </authorList>
    </citation>
    <scope>NUCLEOTIDE SEQUENCE [LARGE SCALE GENOMIC DNA]</scope>
    <source>
        <strain evidence="8 9">JCM 21544</strain>
    </source>
</reference>
<feature type="transmembrane region" description="Helical" evidence="7">
    <location>
        <begin position="274"/>
        <end position="298"/>
    </location>
</feature>
<feature type="transmembrane region" description="Helical" evidence="7">
    <location>
        <begin position="39"/>
        <end position="60"/>
    </location>
</feature>
<name>A0A1G8YSJ6_9PSED</name>
<dbReference type="AlphaFoldDB" id="A0A1G8YSJ6"/>
<evidence type="ECO:0000256" key="7">
    <source>
        <dbReference type="SAM" id="Phobius"/>
    </source>
</evidence>
<feature type="transmembrane region" description="Helical" evidence="7">
    <location>
        <begin position="385"/>
        <end position="405"/>
    </location>
</feature>